<dbReference type="STRING" id="415426.Hbut_1238"/>
<accession>A2BM59</accession>
<dbReference type="AlphaFoldDB" id="A2BM59"/>
<dbReference type="KEGG" id="hbu:Hbut_1238"/>
<protein>
    <submittedName>
        <fullName evidence="2">Uncharacterized protein</fullName>
    </submittedName>
</protein>
<reference evidence="2 3" key="1">
    <citation type="journal article" date="2007" name="Archaea">
        <title>The genome of Hyperthermus butylicus: a sulfur-reducing, peptide fermenting, neutrophilic Crenarchaeote growing up to 108 degrees C.</title>
        <authorList>
            <person name="Brugger K."/>
            <person name="Chen L."/>
            <person name="Stark M."/>
            <person name="Zibat A."/>
            <person name="Redder P."/>
            <person name="Ruepp A."/>
            <person name="Awayez M."/>
            <person name="She Q."/>
            <person name="Garrett R.A."/>
            <person name="Klenk H.P."/>
        </authorList>
    </citation>
    <scope>NUCLEOTIDE SEQUENCE [LARGE SCALE GENOMIC DNA]</scope>
    <source>
        <strain evidence="3">DSM 5456 / JCM 9403 / PLM1-5</strain>
    </source>
</reference>
<keyword evidence="3" id="KW-1185">Reference proteome</keyword>
<dbReference type="EMBL" id="CP000493">
    <property type="protein sequence ID" value="ABM81070.1"/>
    <property type="molecule type" value="Genomic_DNA"/>
</dbReference>
<sequence>MILQVYIKHGGVWLRIKEVYTIQPTTRKRRGRQQPRSSPYGIVAESVESIELKGYKYSKEIAVPAMKVSRFAARLHLEPGEAIVVIEEYAADRYKAMIYAKNKTQLEEAVNRALTILSSLQVGRGRTREEVDVEEAEELEEEEEVEGEE</sequence>
<evidence type="ECO:0000256" key="1">
    <source>
        <dbReference type="SAM" id="MobiDB-lite"/>
    </source>
</evidence>
<feature type="compositionally biased region" description="Acidic residues" evidence="1">
    <location>
        <begin position="131"/>
        <end position="149"/>
    </location>
</feature>
<evidence type="ECO:0000313" key="3">
    <source>
        <dbReference type="Proteomes" id="UP000002593"/>
    </source>
</evidence>
<organism evidence="2 3">
    <name type="scientific">Hyperthermus butylicus (strain DSM 5456 / JCM 9403 / PLM1-5)</name>
    <dbReference type="NCBI Taxonomy" id="415426"/>
    <lineage>
        <taxon>Archaea</taxon>
        <taxon>Thermoproteota</taxon>
        <taxon>Thermoprotei</taxon>
        <taxon>Desulfurococcales</taxon>
        <taxon>Pyrodictiaceae</taxon>
        <taxon>Hyperthermus</taxon>
    </lineage>
</organism>
<dbReference type="Proteomes" id="UP000002593">
    <property type="component" value="Chromosome"/>
</dbReference>
<proteinExistence type="predicted"/>
<dbReference type="EnsemblBacteria" id="ABM81070">
    <property type="protein sequence ID" value="ABM81070"/>
    <property type="gene ID" value="Hbut_1238"/>
</dbReference>
<name>A2BM59_HYPBU</name>
<dbReference type="eggNOG" id="arCOG08860">
    <property type="taxonomic scope" value="Archaea"/>
</dbReference>
<feature type="region of interest" description="Disordered" evidence="1">
    <location>
        <begin position="125"/>
        <end position="149"/>
    </location>
</feature>
<evidence type="ECO:0000313" key="2">
    <source>
        <dbReference type="EMBL" id="ABM81070.1"/>
    </source>
</evidence>
<dbReference type="HOGENOM" id="CLU_1792200_0_0_2"/>
<gene>
    <name evidence="2" type="ordered locus">Hbut_1238</name>
</gene>